<evidence type="ECO:0000313" key="2">
    <source>
        <dbReference type="EnsemblPlants" id="AES60996"/>
    </source>
</evidence>
<dbReference type="HOGENOM" id="CLU_2149551_0_0_1"/>
<keyword evidence="3" id="KW-1185">Reference proteome</keyword>
<reference evidence="1 3" key="1">
    <citation type="journal article" date="2011" name="Nature">
        <title>The Medicago genome provides insight into the evolution of rhizobial symbioses.</title>
        <authorList>
            <person name="Young N.D."/>
            <person name="Debelle F."/>
            <person name="Oldroyd G.E."/>
            <person name="Geurts R."/>
            <person name="Cannon S.B."/>
            <person name="Udvardi M.K."/>
            <person name="Benedito V.A."/>
            <person name="Mayer K.F."/>
            <person name="Gouzy J."/>
            <person name="Schoof H."/>
            <person name="Van de Peer Y."/>
            <person name="Proost S."/>
            <person name="Cook D.R."/>
            <person name="Meyers B.C."/>
            <person name="Spannagl M."/>
            <person name="Cheung F."/>
            <person name="De Mita S."/>
            <person name="Krishnakumar V."/>
            <person name="Gundlach H."/>
            <person name="Zhou S."/>
            <person name="Mudge J."/>
            <person name="Bharti A.K."/>
            <person name="Murray J.D."/>
            <person name="Naoumkina M.A."/>
            <person name="Rosen B."/>
            <person name="Silverstein K.A."/>
            <person name="Tang H."/>
            <person name="Rombauts S."/>
            <person name="Zhao P.X."/>
            <person name="Zhou P."/>
            <person name="Barbe V."/>
            <person name="Bardou P."/>
            <person name="Bechner M."/>
            <person name="Bellec A."/>
            <person name="Berger A."/>
            <person name="Berges H."/>
            <person name="Bidwell S."/>
            <person name="Bisseling T."/>
            <person name="Choisne N."/>
            <person name="Couloux A."/>
            <person name="Denny R."/>
            <person name="Deshpande S."/>
            <person name="Dai X."/>
            <person name="Doyle J.J."/>
            <person name="Dudez A.M."/>
            <person name="Farmer A.D."/>
            <person name="Fouteau S."/>
            <person name="Franken C."/>
            <person name="Gibelin C."/>
            <person name="Gish J."/>
            <person name="Goldstein S."/>
            <person name="Gonzalez A.J."/>
            <person name="Green P.J."/>
            <person name="Hallab A."/>
            <person name="Hartog M."/>
            <person name="Hua A."/>
            <person name="Humphray S.J."/>
            <person name="Jeong D.H."/>
            <person name="Jing Y."/>
            <person name="Jocker A."/>
            <person name="Kenton S.M."/>
            <person name="Kim D.J."/>
            <person name="Klee K."/>
            <person name="Lai H."/>
            <person name="Lang C."/>
            <person name="Lin S."/>
            <person name="Macmil S.L."/>
            <person name="Magdelenat G."/>
            <person name="Matthews L."/>
            <person name="McCorrison J."/>
            <person name="Monaghan E.L."/>
            <person name="Mun J.H."/>
            <person name="Najar F.Z."/>
            <person name="Nicholson C."/>
            <person name="Noirot C."/>
            <person name="O'Bleness M."/>
            <person name="Paule C.R."/>
            <person name="Poulain J."/>
            <person name="Prion F."/>
            <person name="Qin B."/>
            <person name="Qu C."/>
            <person name="Retzel E.F."/>
            <person name="Riddle C."/>
            <person name="Sallet E."/>
            <person name="Samain S."/>
            <person name="Samson N."/>
            <person name="Sanders I."/>
            <person name="Saurat O."/>
            <person name="Scarpelli C."/>
            <person name="Schiex T."/>
            <person name="Segurens B."/>
            <person name="Severin A.J."/>
            <person name="Sherrier D.J."/>
            <person name="Shi R."/>
            <person name="Sims S."/>
            <person name="Singer S.R."/>
            <person name="Sinharoy S."/>
            <person name="Sterck L."/>
            <person name="Viollet A."/>
            <person name="Wang B.B."/>
            <person name="Wang K."/>
            <person name="Wang M."/>
            <person name="Wang X."/>
            <person name="Warfsmann J."/>
            <person name="Weissenbach J."/>
            <person name="White D.D."/>
            <person name="White J.D."/>
            <person name="Wiley G.B."/>
            <person name="Wincker P."/>
            <person name="Xing Y."/>
            <person name="Yang L."/>
            <person name="Yao Z."/>
            <person name="Ying F."/>
            <person name="Zhai J."/>
            <person name="Zhou L."/>
            <person name="Zuber A."/>
            <person name="Denarie J."/>
            <person name="Dixon R.A."/>
            <person name="May G.D."/>
            <person name="Schwartz D.C."/>
            <person name="Rogers J."/>
            <person name="Quetier F."/>
            <person name="Town C.D."/>
            <person name="Roe B.A."/>
        </authorList>
    </citation>
    <scope>NUCLEOTIDE SEQUENCE [LARGE SCALE GENOMIC DNA]</scope>
    <source>
        <strain evidence="1">A17</strain>
        <strain evidence="2 3">cv. Jemalong A17</strain>
    </source>
</reference>
<proteinExistence type="predicted"/>
<reference evidence="1 3" key="2">
    <citation type="journal article" date="2014" name="BMC Genomics">
        <title>An improved genome release (version Mt4.0) for the model legume Medicago truncatula.</title>
        <authorList>
            <person name="Tang H."/>
            <person name="Krishnakumar V."/>
            <person name="Bidwell S."/>
            <person name="Rosen B."/>
            <person name="Chan A."/>
            <person name="Zhou S."/>
            <person name="Gentzbittel L."/>
            <person name="Childs K.L."/>
            <person name="Yandell M."/>
            <person name="Gundlach H."/>
            <person name="Mayer K.F."/>
            <person name="Schwartz D.C."/>
            <person name="Town C.D."/>
        </authorList>
    </citation>
    <scope>GENOME REANNOTATION</scope>
    <source>
        <strain evidence="2 3">cv. Jemalong A17</strain>
    </source>
</reference>
<dbReference type="EnsemblPlants" id="AES60996">
    <property type="protein sequence ID" value="AES60996"/>
    <property type="gene ID" value="MTR_1g073310"/>
</dbReference>
<dbReference type="EMBL" id="CM001217">
    <property type="protein sequence ID" value="AES60996.1"/>
    <property type="molecule type" value="Genomic_DNA"/>
</dbReference>
<dbReference type="PaxDb" id="3880-AES60996"/>
<accession>G7I2Q8</accession>
<organism evidence="1 3">
    <name type="scientific">Medicago truncatula</name>
    <name type="common">Barrel medic</name>
    <name type="synonym">Medicago tribuloides</name>
    <dbReference type="NCBI Taxonomy" id="3880"/>
    <lineage>
        <taxon>Eukaryota</taxon>
        <taxon>Viridiplantae</taxon>
        <taxon>Streptophyta</taxon>
        <taxon>Embryophyta</taxon>
        <taxon>Tracheophyta</taxon>
        <taxon>Spermatophyta</taxon>
        <taxon>Magnoliopsida</taxon>
        <taxon>eudicotyledons</taxon>
        <taxon>Gunneridae</taxon>
        <taxon>Pentapetalae</taxon>
        <taxon>rosids</taxon>
        <taxon>fabids</taxon>
        <taxon>Fabales</taxon>
        <taxon>Fabaceae</taxon>
        <taxon>Papilionoideae</taxon>
        <taxon>50 kb inversion clade</taxon>
        <taxon>NPAAA clade</taxon>
        <taxon>Hologalegina</taxon>
        <taxon>IRL clade</taxon>
        <taxon>Trifolieae</taxon>
        <taxon>Medicago</taxon>
    </lineage>
</organism>
<name>G7I2Q8_MEDTR</name>
<evidence type="ECO:0000313" key="3">
    <source>
        <dbReference type="Proteomes" id="UP000002051"/>
    </source>
</evidence>
<reference evidence="2" key="3">
    <citation type="submission" date="2015-04" db="UniProtKB">
        <authorList>
            <consortium name="EnsemblPlants"/>
        </authorList>
    </citation>
    <scope>IDENTIFICATION</scope>
    <source>
        <strain evidence="2">cv. Jemalong A17</strain>
    </source>
</reference>
<protein>
    <submittedName>
        <fullName evidence="1 2">Uncharacterized protein</fullName>
    </submittedName>
</protein>
<gene>
    <name evidence="1" type="ordered locus">MTR_1g073310</name>
</gene>
<dbReference type="AlphaFoldDB" id="G7I2Q8"/>
<sequence>MLSDSKKRRGIFNKSWFERKICLRQPKTAELSNSFRGRHGKGHCLALLKRNIYVKPITGHEILSLFRIKVALALALSTTSLLLPPCPSHDQDGMYHYSYQQDDAGLNAVPDA</sequence>
<evidence type="ECO:0000313" key="1">
    <source>
        <dbReference type="EMBL" id="AES60996.1"/>
    </source>
</evidence>
<dbReference type="Proteomes" id="UP000002051">
    <property type="component" value="Unassembled WGS sequence"/>
</dbReference>